<comment type="caution">
    <text evidence="1">The sequence shown here is derived from an EMBL/GenBank/DDBJ whole genome shotgun (WGS) entry which is preliminary data.</text>
</comment>
<evidence type="ECO:0000313" key="2">
    <source>
        <dbReference type="Proteomes" id="UP000838756"/>
    </source>
</evidence>
<dbReference type="Proteomes" id="UP000838756">
    <property type="component" value="Unassembled WGS sequence"/>
</dbReference>
<dbReference type="AlphaFoldDB" id="A0A8S4S925"/>
<dbReference type="OrthoDB" id="7384832at2759"/>
<accession>A0A8S4S925</accession>
<dbReference type="EMBL" id="CAKXAJ010026154">
    <property type="protein sequence ID" value="CAH2259877.1"/>
    <property type="molecule type" value="Genomic_DNA"/>
</dbReference>
<reference evidence="1" key="1">
    <citation type="submission" date="2022-03" db="EMBL/GenBank/DDBJ databases">
        <authorList>
            <person name="Lindestad O."/>
        </authorList>
    </citation>
    <scope>NUCLEOTIDE SEQUENCE</scope>
</reference>
<organism evidence="1 2">
    <name type="scientific">Pararge aegeria aegeria</name>
    <dbReference type="NCBI Taxonomy" id="348720"/>
    <lineage>
        <taxon>Eukaryota</taxon>
        <taxon>Metazoa</taxon>
        <taxon>Ecdysozoa</taxon>
        <taxon>Arthropoda</taxon>
        <taxon>Hexapoda</taxon>
        <taxon>Insecta</taxon>
        <taxon>Pterygota</taxon>
        <taxon>Neoptera</taxon>
        <taxon>Endopterygota</taxon>
        <taxon>Lepidoptera</taxon>
        <taxon>Glossata</taxon>
        <taxon>Ditrysia</taxon>
        <taxon>Papilionoidea</taxon>
        <taxon>Nymphalidae</taxon>
        <taxon>Satyrinae</taxon>
        <taxon>Satyrini</taxon>
        <taxon>Parargina</taxon>
        <taxon>Pararge</taxon>
    </lineage>
</organism>
<keyword evidence="2" id="KW-1185">Reference proteome</keyword>
<name>A0A8S4S925_9NEOP</name>
<sequence>MMQQIKKNGGISDQGSDLLALYGNEEQKTVGVPNCTILGRLFPAAPRDSFDVVCPPGCRPTSAAFKGAISTPWDPNVHRFYKLCVPPISTSASLLVELCSAILLFVEKDSFRLRSVNLVCLRTVRVASDDRTWSLTMGLGEMERARSDQIRNEEMRRRTRVTDLTQRVAKLKWQWARHIAWRKYVGFGA</sequence>
<proteinExistence type="predicted"/>
<gene>
    <name evidence="1" type="primary">jg2472</name>
    <name evidence="1" type="ORF">PAEG_LOCUS23665</name>
</gene>
<evidence type="ECO:0000313" key="1">
    <source>
        <dbReference type="EMBL" id="CAH2259877.1"/>
    </source>
</evidence>
<protein>
    <submittedName>
        <fullName evidence="1">Jg2472 protein</fullName>
    </submittedName>
</protein>